<proteinExistence type="predicted"/>
<feature type="compositionally biased region" description="Low complexity" evidence="4">
    <location>
        <begin position="372"/>
        <end position="384"/>
    </location>
</feature>
<dbReference type="EMBL" id="FIZP01000024">
    <property type="protein sequence ID" value="CZE49464.1"/>
    <property type="molecule type" value="Genomic_DNA"/>
</dbReference>
<dbReference type="InterPro" id="IPR002110">
    <property type="entry name" value="Ankyrin_rpt"/>
</dbReference>
<keyword evidence="2 3" id="KW-0040">ANK repeat</keyword>
<keyword evidence="1" id="KW-0677">Repeat</keyword>
<feature type="transmembrane region" description="Helical" evidence="5">
    <location>
        <begin position="7"/>
        <end position="24"/>
    </location>
</feature>
<organism evidence="6 7">
    <name type="scientific">Campylobacter geochelonis</name>
    <dbReference type="NCBI Taxonomy" id="1780362"/>
    <lineage>
        <taxon>Bacteria</taxon>
        <taxon>Pseudomonadati</taxon>
        <taxon>Campylobacterota</taxon>
        <taxon>Epsilonproteobacteria</taxon>
        <taxon>Campylobacterales</taxon>
        <taxon>Campylobacteraceae</taxon>
        <taxon>Campylobacter</taxon>
    </lineage>
</organism>
<feature type="region of interest" description="Disordered" evidence="4">
    <location>
        <begin position="369"/>
        <end position="393"/>
    </location>
</feature>
<dbReference type="Proteomes" id="UP000069632">
    <property type="component" value="Unassembled WGS sequence"/>
</dbReference>
<evidence type="ECO:0000256" key="3">
    <source>
        <dbReference type="PROSITE-ProRule" id="PRU00023"/>
    </source>
</evidence>
<reference evidence="6 7" key="1">
    <citation type="submission" date="2016-02" db="EMBL/GenBank/DDBJ databases">
        <authorList>
            <consortium name="Pathogen Informatics"/>
        </authorList>
    </citation>
    <scope>NUCLEOTIDE SEQUENCE [LARGE SCALE GENOMIC DNA]</scope>
    <source>
        <strain evidence="6 7">RC20</strain>
    </source>
</reference>
<gene>
    <name evidence="6" type="ORF">ERS672216_01927</name>
</gene>
<accession>A0A128EKP9</accession>
<keyword evidence="5" id="KW-0472">Membrane</keyword>
<dbReference type="Pfam" id="PF12796">
    <property type="entry name" value="Ank_2"/>
    <property type="match status" value="1"/>
</dbReference>
<dbReference type="SMART" id="SM00248">
    <property type="entry name" value="ANK"/>
    <property type="match status" value="3"/>
</dbReference>
<feature type="repeat" description="ANK" evidence="3">
    <location>
        <begin position="115"/>
        <end position="147"/>
    </location>
</feature>
<evidence type="ECO:0000313" key="7">
    <source>
        <dbReference type="Proteomes" id="UP000069632"/>
    </source>
</evidence>
<dbReference type="PANTHER" id="PTHR24198">
    <property type="entry name" value="ANKYRIN REPEAT AND PROTEIN KINASE DOMAIN-CONTAINING PROTEIN"/>
    <property type="match status" value="1"/>
</dbReference>
<keyword evidence="5" id="KW-1133">Transmembrane helix</keyword>
<protein>
    <submittedName>
        <fullName evidence="6">Ankyrin repeat-containing protein</fullName>
    </submittedName>
</protein>
<dbReference type="InterPro" id="IPR036770">
    <property type="entry name" value="Ankyrin_rpt-contain_sf"/>
</dbReference>
<dbReference type="RefSeq" id="WP_075540617.1">
    <property type="nucleotide sequence ID" value="NZ_CP053844.1"/>
</dbReference>
<dbReference type="PROSITE" id="PS50297">
    <property type="entry name" value="ANK_REP_REGION"/>
    <property type="match status" value="1"/>
</dbReference>
<evidence type="ECO:0000313" key="6">
    <source>
        <dbReference type="EMBL" id="CZE49464.1"/>
    </source>
</evidence>
<dbReference type="PROSITE" id="PS50088">
    <property type="entry name" value="ANK_REPEAT"/>
    <property type="match status" value="1"/>
</dbReference>
<keyword evidence="7" id="KW-1185">Reference proteome</keyword>
<dbReference type="PANTHER" id="PTHR24198:SF165">
    <property type="entry name" value="ANKYRIN REPEAT-CONTAINING PROTEIN-RELATED"/>
    <property type="match status" value="1"/>
</dbReference>
<evidence type="ECO:0000256" key="1">
    <source>
        <dbReference type="ARBA" id="ARBA00022737"/>
    </source>
</evidence>
<dbReference type="AlphaFoldDB" id="A0A128EKP9"/>
<keyword evidence="5" id="KW-0812">Transmembrane</keyword>
<name>A0A128EKP9_9BACT</name>
<evidence type="ECO:0000256" key="4">
    <source>
        <dbReference type="SAM" id="MobiDB-lite"/>
    </source>
</evidence>
<dbReference type="Gene3D" id="1.25.40.20">
    <property type="entry name" value="Ankyrin repeat-containing domain"/>
    <property type="match status" value="1"/>
</dbReference>
<dbReference type="SUPFAM" id="SSF48403">
    <property type="entry name" value="Ankyrin repeat"/>
    <property type="match status" value="1"/>
</dbReference>
<evidence type="ECO:0000256" key="5">
    <source>
        <dbReference type="SAM" id="Phobius"/>
    </source>
</evidence>
<sequence length="393" mass="45418">MNQTSKNFIITIAVIFITILAYLYKTNQLPNLTNQTNFTITSDTNVSAIPGLSKYVTQEEVDEFGFTYWDIDNNYTKWIDPLLLPLRSALKDKNTTKVLNYLKEHNLSVDVKIEDGTTPLMYSSFYDDINTTKELIKLGANIHQKDKYKLSPLAYAIEHNSTKTAKLLVDNGAKFEDVKVVQIYLQSPMIEKIIIDNDNINILYDANASRKSKISDGKSPHNTFFYIVMNGFTEIAELALKSGYIPNCTQNNIYDELCYKELTNIPNYEPMLELMLKYNVPGQPTKEQLKEAYEKCYRGYKLRYDLQQDYIKKGIVQKIKHLENYTKHCSDENGTFKDTKAYIDYANDYNKNYAVDSFINRNKNNPSKVIYLDKNSSKSNSNLTDKNKNKNKN</sequence>
<evidence type="ECO:0000256" key="2">
    <source>
        <dbReference type="ARBA" id="ARBA00023043"/>
    </source>
</evidence>